<evidence type="ECO:0000256" key="2">
    <source>
        <dbReference type="ARBA" id="ARBA00022741"/>
    </source>
</evidence>
<keyword evidence="4 5" id="KW-0143">Chaperone</keyword>
<dbReference type="Pfam" id="PF00183">
    <property type="entry name" value="HSP90"/>
    <property type="match status" value="1"/>
</dbReference>
<accession>A0ABT3N941</accession>
<reference evidence="7 8" key="1">
    <citation type="submission" date="2022-11" db="EMBL/GenBank/DDBJ databases">
        <title>Desulfobotulus tamanensis H1 sp. nov. - anaerobic, alkaliphilic, sulphate reducing bacterium isolated from terrestrial mud volcano.</title>
        <authorList>
            <person name="Frolova A."/>
            <person name="Merkel A.Y."/>
            <person name="Slobodkin A.I."/>
        </authorList>
    </citation>
    <scope>NUCLEOTIDE SEQUENCE [LARGE SCALE GENOMIC DNA]</scope>
    <source>
        <strain evidence="7 8">H1</strain>
    </source>
</reference>
<feature type="region of interest" description="Disordered" evidence="6">
    <location>
        <begin position="219"/>
        <end position="240"/>
    </location>
</feature>
<gene>
    <name evidence="5 7" type="primary">htpG</name>
    <name evidence="7" type="ORF">OOT00_08225</name>
</gene>
<comment type="function">
    <text evidence="5">Molecular chaperone. Has ATPase activity.</text>
</comment>
<dbReference type="Pfam" id="PF13589">
    <property type="entry name" value="HATPase_c_3"/>
    <property type="match status" value="1"/>
</dbReference>
<protein>
    <recommendedName>
        <fullName evidence="5">Chaperone protein HtpG</fullName>
    </recommendedName>
    <alternativeName>
        <fullName evidence="5">Heat shock protein HtpG</fullName>
    </alternativeName>
    <alternativeName>
        <fullName evidence="5">High temperature protein G</fullName>
    </alternativeName>
</protein>
<keyword evidence="5" id="KW-0346">Stress response</keyword>
<keyword evidence="3 5" id="KW-0067">ATP-binding</keyword>
<dbReference type="NCBIfam" id="NF003555">
    <property type="entry name" value="PRK05218.1"/>
    <property type="match status" value="1"/>
</dbReference>
<dbReference type="Gene3D" id="3.30.565.10">
    <property type="entry name" value="Histidine kinase-like ATPase, C-terminal domain"/>
    <property type="match status" value="1"/>
</dbReference>
<organism evidence="7 8">
    <name type="scientific">Desulfobotulus pelophilus</name>
    <dbReference type="NCBI Taxonomy" id="2823377"/>
    <lineage>
        <taxon>Bacteria</taxon>
        <taxon>Pseudomonadati</taxon>
        <taxon>Thermodesulfobacteriota</taxon>
        <taxon>Desulfobacteria</taxon>
        <taxon>Desulfobacterales</taxon>
        <taxon>Desulfobacteraceae</taxon>
        <taxon>Desulfobotulus</taxon>
    </lineage>
</organism>
<dbReference type="SUPFAM" id="SSF110942">
    <property type="entry name" value="HSP90 C-terminal domain"/>
    <property type="match status" value="1"/>
</dbReference>
<dbReference type="RefSeq" id="WP_265424839.1">
    <property type="nucleotide sequence ID" value="NZ_JAPFPW010000008.1"/>
</dbReference>
<evidence type="ECO:0000256" key="4">
    <source>
        <dbReference type="ARBA" id="ARBA00023186"/>
    </source>
</evidence>
<dbReference type="PANTHER" id="PTHR11528">
    <property type="entry name" value="HEAT SHOCK PROTEIN 90 FAMILY MEMBER"/>
    <property type="match status" value="1"/>
</dbReference>
<dbReference type="InterPro" id="IPR001404">
    <property type="entry name" value="Hsp90_fam"/>
</dbReference>
<proteinExistence type="inferred from homology"/>
<evidence type="ECO:0000256" key="5">
    <source>
        <dbReference type="HAMAP-Rule" id="MF_00505"/>
    </source>
</evidence>
<dbReference type="InterPro" id="IPR020568">
    <property type="entry name" value="Ribosomal_Su5_D2-typ_SF"/>
</dbReference>
<dbReference type="PROSITE" id="PS00298">
    <property type="entry name" value="HSP90"/>
    <property type="match status" value="1"/>
</dbReference>
<comment type="subunit">
    <text evidence="5">Homodimer.</text>
</comment>
<dbReference type="InterPro" id="IPR036890">
    <property type="entry name" value="HATPase_C_sf"/>
</dbReference>
<dbReference type="InterPro" id="IPR020575">
    <property type="entry name" value="Hsp90_N"/>
</dbReference>
<evidence type="ECO:0000256" key="3">
    <source>
        <dbReference type="ARBA" id="ARBA00022840"/>
    </source>
</evidence>
<dbReference type="Gene3D" id="1.20.120.790">
    <property type="entry name" value="Heat shock protein 90, C-terminal domain"/>
    <property type="match status" value="1"/>
</dbReference>
<dbReference type="PIRSF" id="PIRSF002583">
    <property type="entry name" value="Hsp90"/>
    <property type="match status" value="1"/>
</dbReference>
<feature type="region of interest" description="C" evidence="5">
    <location>
        <begin position="561"/>
        <end position="642"/>
    </location>
</feature>
<feature type="region of interest" description="A; substrate-binding" evidence="5">
    <location>
        <begin position="1"/>
        <end position="356"/>
    </location>
</feature>
<evidence type="ECO:0000313" key="8">
    <source>
        <dbReference type="Proteomes" id="UP001209681"/>
    </source>
</evidence>
<evidence type="ECO:0000256" key="6">
    <source>
        <dbReference type="SAM" id="MobiDB-lite"/>
    </source>
</evidence>
<dbReference type="SUPFAM" id="SSF54211">
    <property type="entry name" value="Ribosomal protein S5 domain 2-like"/>
    <property type="match status" value="1"/>
</dbReference>
<dbReference type="Gene3D" id="3.30.230.80">
    <property type="match status" value="1"/>
</dbReference>
<dbReference type="PRINTS" id="PR00775">
    <property type="entry name" value="HEATSHOCK90"/>
</dbReference>
<feature type="compositionally biased region" description="Basic and acidic residues" evidence="6">
    <location>
        <begin position="230"/>
        <end position="240"/>
    </location>
</feature>
<dbReference type="Proteomes" id="UP001209681">
    <property type="component" value="Unassembled WGS sequence"/>
</dbReference>
<comment type="similarity">
    <text evidence="1 5">Belongs to the heat shock protein 90 family.</text>
</comment>
<evidence type="ECO:0000256" key="1">
    <source>
        <dbReference type="ARBA" id="ARBA00008239"/>
    </source>
</evidence>
<dbReference type="InterPro" id="IPR019805">
    <property type="entry name" value="Heat_shock_protein_90_CS"/>
</dbReference>
<dbReference type="EMBL" id="JAPFPW010000008">
    <property type="protein sequence ID" value="MCW7753970.1"/>
    <property type="molecule type" value="Genomic_DNA"/>
</dbReference>
<comment type="caution">
    <text evidence="5">Lacks conserved residue(s) required for the propagation of feature annotation.</text>
</comment>
<keyword evidence="2 5" id="KW-0547">Nucleotide-binding</keyword>
<keyword evidence="8" id="KW-1185">Reference proteome</keyword>
<sequence length="642" mass="73319">MKQETHAFQTEVKQMLHLIIHSLYSNKEIFLRELISNASDAIDKLRFKSQTEPEILGKDTDFYIRIRPDKEKKTLVIEDNGIGMSFEEAVENLGTIAKSGTAGFMEALEATRKEGLLTPELIGQFGVGFYSSFIVAEKVVVESRAAGAEKGVRWESEGSGEYSVAEIEKEDRGTRITLFLKEGEEGDLSFTEEWTIKDIIKRHSDFIAYPILMETDSYEPVPEEEQEKDEEGKAKETMRKVRKDETLNSMKAIWARKKEDVKEEEYTEFYRHISKNWDEPADKLHLHLEGAVEYDVLLFIPSKAPFDLFQRDRRHGLHLYCKRVFVMDDCKELLPEYLGFIHGVVDAPDLDLNVSREILQQNSLVRNIRKNIVKRVFDLLSKMEEDAYLSFWKEFGPMLKAGIPTDFDNKEKIAGLLRYPTTKSGEKLKGLKEYVENMAEGQEAIYYLSGENLSALINSPHLEALKAKDYEVLLMTDPVDEWVVDSLREFEGKPLKSAEKGDLELEKPSEEVAESFKGLFEFIQKELDEDVKEVKASARLKESVACLSADAFAMSAFMEKVMQASGQEMPKQKRVLELNTAHPVLERLKERFTADPAAPSMKDWALMLFDLAVVSEGGRIENPSRFSRMVGELMAENLSGSR</sequence>
<dbReference type="InterPro" id="IPR037196">
    <property type="entry name" value="HSP90_C"/>
</dbReference>
<dbReference type="HAMAP" id="MF_00505">
    <property type="entry name" value="HSP90"/>
    <property type="match status" value="1"/>
</dbReference>
<evidence type="ECO:0000313" key="7">
    <source>
        <dbReference type="EMBL" id="MCW7753970.1"/>
    </source>
</evidence>
<comment type="subcellular location">
    <subcellularLocation>
        <location evidence="5">Cytoplasm</location>
    </subcellularLocation>
</comment>
<dbReference type="Gene3D" id="3.40.50.11260">
    <property type="match status" value="1"/>
</dbReference>
<keyword evidence="5" id="KW-0963">Cytoplasm</keyword>
<dbReference type="SUPFAM" id="SSF55874">
    <property type="entry name" value="ATPase domain of HSP90 chaperone/DNA topoisomerase II/histidine kinase"/>
    <property type="match status" value="1"/>
</dbReference>
<name>A0ABT3N941_9BACT</name>
<comment type="caution">
    <text evidence="7">The sequence shown here is derived from an EMBL/GenBank/DDBJ whole genome shotgun (WGS) entry which is preliminary data.</text>
</comment>
<dbReference type="CDD" id="cd16927">
    <property type="entry name" value="HATPase_Hsp90-like"/>
    <property type="match status" value="1"/>
</dbReference>